<name>A0ABR1W3R3_9PEZI</name>
<keyword evidence="4" id="KW-1185">Reference proteome</keyword>
<evidence type="ECO:0000313" key="3">
    <source>
        <dbReference type="EMBL" id="KAK8078072.1"/>
    </source>
</evidence>
<evidence type="ECO:0000256" key="1">
    <source>
        <dbReference type="SAM" id="Coils"/>
    </source>
</evidence>
<dbReference type="Proteomes" id="UP001446871">
    <property type="component" value="Unassembled WGS sequence"/>
</dbReference>
<feature type="compositionally biased region" description="Polar residues" evidence="2">
    <location>
        <begin position="89"/>
        <end position="113"/>
    </location>
</feature>
<evidence type="ECO:0000256" key="2">
    <source>
        <dbReference type="SAM" id="MobiDB-lite"/>
    </source>
</evidence>
<feature type="compositionally biased region" description="Basic and acidic residues" evidence="2">
    <location>
        <begin position="34"/>
        <end position="86"/>
    </location>
</feature>
<accession>A0ABR1W3R3</accession>
<sequence>MPPSYPTKQMGFADERRRSSGYNGGSSDYQSYRPQDRDRDRDRDRELARSGDKSLSRRESDPRDYLDDRERSRDRERDRVKTRDDPLQLPTNIPTGPRIASTSAKSSPMSTRVNAPPPFKPSMTTPSAASTSSTQSNSTSCPLAKDPKLQPIFKQVWEWEESLRKRILLSAQRDKKKKEIEERNRSLQNLAGGNRNDNFSLIESLQRLKEHDKKDWEVIDKRYKAYDEIYAEYLENKAATIFSARMQPPPNSASTQTLDSSALTAFEKKTEEKFDTTVAALEKKMEEKFDAKVAALEKKMDESIATKTAGLEKDLSRAQNAIEQLKSARKQAEEKAQELQCNLDKALKTVEEIDQKSGASTAEILSGHAALKAQQNQLQETNGKIQEEVTALTDRVSKVSREATGREAEVDSAIATIRTAISTKASTSNLEDVKDEHSADLDDLKRQAKEHEDQLTALSTARTSPFLGGINEKLKTLVDEVSAMEQLRNDVQTVLQRTAKLEDDVRDIDITAIIKIVDEWEEYAITLKIPQLEDNVEHLRHETDKLKGQSGRLVQEPTPPVPDDGLREEMRKEIQDSNRQKAEEMAQLRATFKSNSEKLVAFVQNLLQKQGVSTAELLDNLTARTEKLESKNDHNLNTRNSEAELQAQNRDGLMTTVQFDARIQALKDELCSLLAEQVNRDVKIPCHAKLDSFRHQLNDHNGRVERLSLEVGVMNTQFSHVWTKPLWDQISLHVDQNYSAFGPRIENNARKLVALEEKIALLLDRMAPAPPKRPASPAGRPVSSEGASKRQRLDNNTASARNGSFGDFRPGAI</sequence>
<gene>
    <name evidence="3" type="ORF">PG996_004242</name>
</gene>
<dbReference type="EMBL" id="JAQQWM010000002">
    <property type="protein sequence ID" value="KAK8078072.1"/>
    <property type="molecule type" value="Genomic_DNA"/>
</dbReference>
<feature type="coiled-coil region" evidence="1">
    <location>
        <begin position="427"/>
        <end position="504"/>
    </location>
</feature>
<feature type="region of interest" description="Disordered" evidence="2">
    <location>
        <begin position="768"/>
        <end position="813"/>
    </location>
</feature>
<protein>
    <submittedName>
        <fullName evidence="3">Uncharacterized protein</fullName>
    </submittedName>
</protein>
<proteinExistence type="predicted"/>
<feature type="compositionally biased region" description="Low complexity" evidence="2">
    <location>
        <begin position="122"/>
        <end position="140"/>
    </location>
</feature>
<reference evidence="3 4" key="1">
    <citation type="submission" date="2023-01" db="EMBL/GenBank/DDBJ databases">
        <title>Analysis of 21 Apiospora genomes using comparative genomics revels a genus with tremendous synthesis potential of carbohydrate active enzymes and secondary metabolites.</title>
        <authorList>
            <person name="Sorensen T."/>
        </authorList>
    </citation>
    <scope>NUCLEOTIDE SEQUENCE [LARGE SCALE GENOMIC DNA]</scope>
    <source>
        <strain evidence="3 4">CBS 83171</strain>
    </source>
</reference>
<feature type="region of interest" description="Disordered" evidence="2">
    <location>
        <begin position="172"/>
        <end position="193"/>
    </location>
</feature>
<evidence type="ECO:0000313" key="4">
    <source>
        <dbReference type="Proteomes" id="UP001446871"/>
    </source>
</evidence>
<feature type="region of interest" description="Disordered" evidence="2">
    <location>
        <begin position="545"/>
        <end position="566"/>
    </location>
</feature>
<organism evidence="3 4">
    <name type="scientific">Apiospora saccharicola</name>
    <dbReference type="NCBI Taxonomy" id="335842"/>
    <lineage>
        <taxon>Eukaryota</taxon>
        <taxon>Fungi</taxon>
        <taxon>Dikarya</taxon>
        <taxon>Ascomycota</taxon>
        <taxon>Pezizomycotina</taxon>
        <taxon>Sordariomycetes</taxon>
        <taxon>Xylariomycetidae</taxon>
        <taxon>Amphisphaeriales</taxon>
        <taxon>Apiosporaceae</taxon>
        <taxon>Apiospora</taxon>
    </lineage>
</organism>
<keyword evidence="1" id="KW-0175">Coiled coil</keyword>
<feature type="region of interest" description="Disordered" evidence="2">
    <location>
        <begin position="1"/>
        <end position="145"/>
    </location>
</feature>
<feature type="coiled-coil region" evidence="1">
    <location>
        <begin position="308"/>
        <end position="395"/>
    </location>
</feature>
<comment type="caution">
    <text evidence="3">The sequence shown here is derived from an EMBL/GenBank/DDBJ whole genome shotgun (WGS) entry which is preliminary data.</text>
</comment>